<dbReference type="InterPro" id="IPR001810">
    <property type="entry name" value="F-box_dom"/>
</dbReference>
<dbReference type="SUPFAM" id="SSF81383">
    <property type="entry name" value="F-box domain"/>
    <property type="match status" value="1"/>
</dbReference>
<dbReference type="CDD" id="cd22157">
    <property type="entry name" value="F-box_AtFBW1-like"/>
    <property type="match status" value="1"/>
</dbReference>
<dbReference type="AlphaFoldDB" id="A0A1R3HLC6"/>
<dbReference type="InterPro" id="IPR056592">
    <property type="entry name" value="Beta-prop_At3g26010-like"/>
</dbReference>
<dbReference type="PANTHER" id="PTHR35546:SF114">
    <property type="entry name" value="F-BOX DOMAIN-CONTAINING PROTEIN"/>
    <property type="match status" value="1"/>
</dbReference>
<evidence type="ECO:0000313" key="2">
    <source>
        <dbReference type="EMBL" id="OMO71081.1"/>
    </source>
</evidence>
<dbReference type="OrthoDB" id="605328at2759"/>
<evidence type="ECO:0000259" key="1">
    <source>
        <dbReference type="SMART" id="SM00256"/>
    </source>
</evidence>
<accession>A0A1R3HLC6</accession>
<dbReference type="STRING" id="210143.A0A1R3HLC6"/>
<name>A0A1R3HLC6_COCAP</name>
<dbReference type="SMART" id="SM00256">
    <property type="entry name" value="FBOX"/>
    <property type="match status" value="1"/>
</dbReference>
<dbReference type="EMBL" id="AWWV01011708">
    <property type="protein sequence ID" value="OMO71081.1"/>
    <property type="molecule type" value="Genomic_DNA"/>
</dbReference>
<dbReference type="PANTHER" id="PTHR35546">
    <property type="entry name" value="F-BOX PROTEIN INTERACTION DOMAIN PROTEIN-RELATED"/>
    <property type="match status" value="1"/>
</dbReference>
<gene>
    <name evidence="2" type="ORF">CCACVL1_18466</name>
</gene>
<dbReference type="NCBIfam" id="TIGR01640">
    <property type="entry name" value="F_box_assoc_1"/>
    <property type="match status" value="2"/>
</dbReference>
<dbReference type="Gramene" id="OMO71081">
    <property type="protein sequence ID" value="OMO71081"/>
    <property type="gene ID" value="CCACVL1_18466"/>
</dbReference>
<dbReference type="Gene3D" id="1.20.1280.50">
    <property type="match status" value="1"/>
</dbReference>
<dbReference type="Pfam" id="PF24750">
    <property type="entry name" value="b-prop_At3g26010-like"/>
    <property type="match status" value="1"/>
</dbReference>
<dbReference type="InterPro" id="IPR036047">
    <property type="entry name" value="F-box-like_dom_sf"/>
</dbReference>
<dbReference type="Pfam" id="PF07734">
    <property type="entry name" value="FBA_1"/>
    <property type="match status" value="1"/>
</dbReference>
<dbReference type="InterPro" id="IPR006527">
    <property type="entry name" value="F-box-assoc_dom_typ1"/>
</dbReference>
<reference evidence="2 3" key="1">
    <citation type="submission" date="2013-09" db="EMBL/GenBank/DDBJ databases">
        <title>Corchorus capsularis genome sequencing.</title>
        <authorList>
            <person name="Alam M."/>
            <person name="Haque M.S."/>
            <person name="Islam M.S."/>
            <person name="Emdad E.M."/>
            <person name="Islam M.M."/>
            <person name="Ahmed B."/>
            <person name="Halim A."/>
            <person name="Hossen Q.M.M."/>
            <person name="Hossain M.Z."/>
            <person name="Ahmed R."/>
            <person name="Khan M.M."/>
            <person name="Islam R."/>
            <person name="Rashid M.M."/>
            <person name="Khan S.A."/>
            <person name="Rahman M.S."/>
            <person name="Alam M."/>
        </authorList>
    </citation>
    <scope>NUCLEOTIDE SEQUENCE [LARGE SCALE GENOMIC DNA]</scope>
    <source>
        <strain evidence="3">cv. CVL-1</strain>
        <tissue evidence="2">Whole seedling</tissue>
    </source>
</reference>
<keyword evidence="3" id="KW-1185">Reference proteome</keyword>
<proteinExistence type="predicted"/>
<organism evidence="2 3">
    <name type="scientific">Corchorus capsularis</name>
    <name type="common">Jute</name>
    <dbReference type="NCBI Taxonomy" id="210143"/>
    <lineage>
        <taxon>Eukaryota</taxon>
        <taxon>Viridiplantae</taxon>
        <taxon>Streptophyta</taxon>
        <taxon>Embryophyta</taxon>
        <taxon>Tracheophyta</taxon>
        <taxon>Spermatophyta</taxon>
        <taxon>Magnoliopsida</taxon>
        <taxon>eudicotyledons</taxon>
        <taxon>Gunneridae</taxon>
        <taxon>Pentapetalae</taxon>
        <taxon>rosids</taxon>
        <taxon>malvids</taxon>
        <taxon>Malvales</taxon>
        <taxon>Malvaceae</taxon>
        <taxon>Grewioideae</taxon>
        <taxon>Apeibeae</taxon>
        <taxon>Corchorus</taxon>
    </lineage>
</organism>
<comment type="caution">
    <text evidence="2">The sequence shown here is derived from an EMBL/GenBank/DDBJ whole genome shotgun (WGS) entry which is preliminary data.</text>
</comment>
<protein>
    <recommendedName>
        <fullName evidence="1">F-box domain-containing protein</fullName>
    </recommendedName>
</protein>
<dbReference type="InterPro" id="IPR017451">
    <property type="entry name" value="F-box-assoc_interact_dom"/>
</dbReference>
<dbReference type="InterPro" id="IPR055290">
    <property type="entry name" value="At3g26010-like"/>
</dbReference>
<dbReference type="Pfam" id="PF00646">
    <property type="entry name" value="F-box"/>
    <property type="match status" value="1"/>
</dbReference>
<sequence>MLSFKIDSTLNMPHVVAGAPSVDEGVVDSLSALLPFKFTCEDLLHSCNGLLLFVTGSVPQYYVCNPLTKKCIEIPRNIEREKLASDAGKKLHCFAALAFNPSESSHYKVVRFNYWTTYSSNKTVNIDVFSSDTDEWVSHKIPLDAPVYGFPWHRHVVYLNGVFYQLTRTRHLLQFDLNNSSAHAMEVPRRRDVIHRYGFVGVSCDRLHYSNCIGRRLFVWFLKDPGMVDPNSEAFYFGCSNAILRYHVDSSALEVVYPRQYSLFTYSPCVVILKGKIRSDSFIPRQNDCHLWSKLCDDLVIEILCRLPAKNLIRSKCVCKLWNRLVTHVCAPKFSTYNPLGGFFYRGEKNADFRYRFYLEYASCGGGSADERVVESLSALLPFKFTFKDFIHSCNGLLLFVAGSLQQYYVCNPLTKQCIEIPRNIEREKLAIDAGKKLQCFAALAFNPCESSHYKVVSFNYWTTYSSNKTANIDVFSSETGEWISHTMPLDAPVHELPWIRHAVYLNGMLYRLTRSKYLLQFDLNNFNAHAIEAPKRDLINNCGFIGVSCDRLHYSNHVGSTLFVWFLEDGGKAGSWVLKHSISIDDLCNNYKFGCPWIKCPRATFGRLWALDPNSEAIYFGCSNAILRYHVDSSALEVVYTTESGKEIYPQQYSLFTYSPCVVILKGTPPLLCQTRLRKDLLISPDHQEGQYGLTFGFPIPNNVVEYEALVVGLELVVTMKVGNLKSILILN</sequence>
<dbReference type="Proteomes" id="UP000188268">
    <property type="component" value="Unassembled WGS sequence"/>
</dbReference>
<feature type="domain" description="F-box" evidence="1">
    <location>
        <begin position="295"/>
        <end position="335"/>
    </location>
</feature>
<evidence type="ECO:0000313" key="3">
    <source>
        <dbReference type="Proteomes" id="UP000188268"/>
    </source>
</evidence>